<feature type="domain" description="Reverse transcriptase Ty1/copia-type" evidence="2">
    <location>
        <begin position="255"/>
        <end position="498"/>
    </location>
</feature>
<dbReference type="InterPro" id="IPR012337">
    <property type="entry name" value="RNaseH-like_sf"/>
</dbReference>
<sequence>MLKAKGLPGMFWGEAVTTAVYLLNRSSSKSIGGKTPYELWNGSPPAVHHLRTFGCLAHVKTTTPNVKKLDDRSKPMIFVGYEPGSKAYRCYDPASRRVHISRDVAFDEEAQWRWDGETASELDFTIEYTTVYHPAVVNAPRADSEQPELPTPSATSTSPCTPAATAGTTATSAEFATPPTIAADDLDADHDDAPLRFRRVDEILGPATPPGLAVREFDDELMMASAEEPASLAEAQQQDCWRQAMLDEMKSIEENGTWLLVDPPPRQRPIGLKWVFKTKKDAAGNITKHKARLVAKGYVQRQGIDYDEVFAPVARLESVRLLLAYAASEGWAVHHMDVKSAFLNGELKEEVYVAQPPGFVVDGKEQKVLRLVKALYGLRQAPRAWYTKLDASLLSLGFHRSASEHAVYMRGANARRLVVGVYVDDLVITGGNHSELDQFKKEMRETFQMSDLGLLRYYLGLEVSQTDEGITLSQGAYAKKILEAAGMVGCNPSQTPMEPRLKLSKLSTSPCVDATDYRKIVGSLRYLVNSRPDLAFSVGYVSRFMEKPTTEHLAAVKRVLRYVAGTINRGCSYRRKKGAVHLVGFSDSDLAGDVDTRKSTTGVFFFLGDNLITWQSQKQKVVALSSCEAEYIAATTAACQGVWLARLLAELKGEEADAVTLNVDNQSAIQLSKNPVFHDRSKHIETRYHYIRECIEEDRVKIEFVSTNDQLADILTKSLGRDRFNELCTRIGLVEVKGTCKV</sequence>
<dbReference type="Pfam" id="PF25597">
    <property type="entry name" value="SH3_retrovirus"/>
    <property type="match status" value="1"/>
</dbReference>
<dbReference type="PANTHER" id="PTHR11439">
    <property type="entry name" value="GAG-POL-RELATED RETROTRANSPOSON"/>
    <property type="match status" value="1"/>
</dbReference>
<evidence type="ECO:0000313" key="4">
    <source>
        <dbReference type="EMBL" id="BAH92923.1"/>
    </source>
</evidence>
<evidence type="ECO:0000259" key="2">
    <source>
        <dbReference type="Pfam" id="PF07727"/>
    </source>
</evidence>
<accession>C7J2T2</accession>
<gene>
    <name evidence="4" type="ordered locus">Os05g0126900</name>
</gene>
<dbReference type="Proteomes" id="UP000000763">
    <property type="component" value="Chromosome 5"/>
</dbReference>
<evidence type="ECO:0000313" key="5">
    <source>
        <dbReference type="Proteomes" id="UP000000763"/>
    </source>
</evidence>
<name>C7J2T2_ORYSJ</name>
<dbReference type="InterPro" id="IPR057670">
    <property type="entry name" value="SH3_retrovirus"/>
</dbReference>
<dbReference type="InterPro" id="IPR013103">
    <property type="entry name" value="RVT_2"/>
</dbReference>
<feature type="compositionally biased region" description="Low complexity" evidence="1">
    <location>
        <begin position="151"/>
        <end position="171"/>
    </location>
</feature>
<dbReference type="InterPro" id="IPR043502">
    <property type="entry name" value="DNA/RNA_pol_sf"/>
</dbReference>
<evidence type="ECO:0000259" key="3">
    <source>
        <dbReference type="Pfam" id="PF25597"/>
    </source>
</evidence>
<dbReference type="EMBL" id="AP008211">
    <property type="protein sequence ID" value="BAH92923.1"/>
    <property type="molecule type" value="Genomic_DNA"/>
</dbReference>
<dbReference type="CDD" id="cd09272">
    <property type="entry name" value="RNase_HI_RT_Ty1"/>
    <property type="match status" value="1"/>
</dbReference>
<reference evidence="5" key="2">
    <citation type="journal article" date="2008" name="Nucleic Acids Res.">
        <title>The rice annotation project database (RAP-DB): 2008 update.</title>
        <authorList>
            <consortium name="The rice annotation project (RAP)"/>
        </authorList>
    </citation>
    <scope>GENOME REANNOTATION</scope>
    <source>
        <strain evidence="5">cv. Nipponbare</strain>
    </source>
</reference>
<dbReference type="SUPFAM" id="SSF53098">
    <property type="entry name" value="Ribonuclease H-like"/>
    <property type="match status" value="1"/>
</dbReference>
<proteinExistence type="predicted"/>
<dbReference type="AlphaFoldDB" id="C7J2T2"/>
<dbReference type="PANTHER" id="PTHR11439:SF515">
    <property type="entry name" value="GAG-POL POLYPROTEIN"/>
    <property type="match status" value="1"/>
</dbReference>
<feature type="region of interest" description="Disordered" evidence="1">
    <location>
        <begin position="141"/>
        <end position="171"/>
    </location>
</feature>
<feature type="domain" description="Retroviral polymerase SH3-like" evidence="3">
    <location>
        <begin position="55"/>
        <end position="116"/>
    </location>
</feature>
<dbReference type="KEGG" id="dosa:Os05g0126900"/>
<protein>
    <submittedName>
        <fullName evidence="4">Os05g0126900 protein</fullName>
    </submittedName>
</protein>
<evidence type="ECO:0000256" key="1">
    <source>
        <dbReference type="SAM" id="MobiDB-lite"/>
    </source>
</evidence>
<dbReference type="SUPFAM" id="SSF56672">
    <property type="entry name" value="DNA/RNA polymerases"/>
    <property type="match status" value="1"/>
</dbReference>
<organism evidence="4 5">
    <name type="scientific">Oryza sativa subsp. japonica</name>
    <name type="common">Rice</name>
    <dbReference type="NCBI Taxonomy" id="39947"/>
    <lineage>
        <taxon>Eukaryota</taxon>
        <taxon>Viridiplantae</taxon>
        <taxon>Streptophyta</taxon>
        <taxon>Embryophyta</taxon>
        <taxon>Tracheophyta</taxon>
        <taxon>Spermatophyta</taxon>
        <taxon>Magnoliopsida</taxon>
        <taxon>Liliopsida</taxon>
        <taxon>Poales</taxon>
        <taxon>Poaceae</taxon>
        <taxon>BOP clade</taxon>
        <taxon>Oryzoideae</taxon>
        <taxon>Oryzeae</taxon>
        <taxon>Oryzinae</taxon>
        <taxon>Oryza</taxon>
        <taxon>Oryza sativa</taxon>
    </lineage>
</organism>
<dbReference type="Pfam" id="PF07727">
    <property type="entry name" value="RVT_2"/>
    <property type="match status" value="1"/>
</dbReference>
<reference evidence="4 5" key="1">
    <citation type="journal article" date="2005" name="Nature">
        <title>The map-based sequence of the rice genome.</title>
        <authorList>
            <consortium name="International rice genome sequencing project (IRGSP)"/>
            <person name="Matsumoto T."/>
            <person name="Wu J."/>
            <person name="Kanamori H."/>
            <person name="Katayose Y."/>
            <person name="Fujisawa M."/>
            <person name="Namiki N."/>
            <person name="Mizuno H."/>
            <person name="Yamamoto K."/>
            <person name="Antonio B.A."/>
            <person name="Baba T."/>
            <person name="Sakata K."/>
            <person name="Nagamura Y."/>
            <person name="Aoki H."/>
            <person name="Arikawa K."/>
            <person name="Arita K."/>
            <person name="Bito T."/>
            <person name="Chiden Y."/>
            <person name="Fujitsuka N."/>
            <person name="Fukunaka R."/>
            <person name="Hamada M."/>
            <person name="Harada C."/>
            <person name="Hayashi A."/>
            <person name="Hijishita S."/>
            <person name="Honda M."/>
            <person name="Hosokawa S."/>
            <person name="Ichikawa Y."/>
            <person name="Idonuma A."/>
            <person name="Iijima M."/>
            <person name="Ikeda M."/>
            <person name="Ikeno M."/>
            <person name="Ito K."/>
            <person name="Ito S."/>
            <person name="Ito T."/>
            <person name="Ito Y."/>
            <person name="Ito Y."/>
            <person name="Iwabuchi A."/>
            <person name="Kamiya K."/>
            <person name="Karasawa W."/>
            <person name="Kurita K."/>
            <person name="Katagiri S."/>
            <person name="Kikuta A."/>
            <person name="Kobayashi H."/>
            <person name="Kobayashi N."/>
            <person name="Machita K."/>
            <person name="Maehara T."/>
            <person name="Masukawa M."/>
            <person name="Mizubayashi T."/>
            <person name="Mukai Y."/>
            <person name="Nagasaki H."/>
            <person name="Nagata Y."/>
            <person name="Naito S."/>
            <person name="Nakashima M."/>
            <person name="Nakama Y."/>
            <person name="Nakamichi Y."/>
            <person name="Nakamura M."/>
            <person name="Meguro A."/>
            <person name="Negishi M."/>
            <person name="Ohta I."/>
            <person name="Ohta T."/>
            <person name="Okamoto M."/>
            <person name="Ono N."/>
            <person name="Saji S."/>
            <person name="Sakaguchi M."/>
            <person name="Sakai K."/>
            <person name="Shibata M."/>
            <person name="Shimokawa T."/>
            <person name="Song J."/>
            <person name="Takazaki Y."/>
            <person name="Terasawa K."/>
            <person name="Tsugane M."/>
            <person name="Tsuji K."/>
            <person name="Ueda S."/>
            <person name="Waki K."/>
            <person name="Yamagata H."/>
            <person name="Yamamoto M."/>
            <person name="Yamamoto S."/>
            <person name="Yamane H."/>
            <person name="Yoshiki S."/>
            <person name="Yoshihara R."/>
            <person name="Yukawa K."/>
            <person name="Zhong H."/>
            <person name="Yano M."/>
            <person name="Yuan Q."/>
            <person name="Ouyang S."/>
            <person name="Liu J."/>
            <person name="Jones K.M."/>
            <person name="Gansberger K."/>
            <person name="Moffat K."/>
            <person name="Hill J."/>
            <person name="Bera J."/>
            <person name="Fadrosh D."/>
            <person name="Jin S."/>
            <person name="Johri S."/>
            <person name="Kim M."/>
            <person name="Overton L."/>
            <person name="Reardon M."/>
            <person name="Tsitrin T."/>
            <person name="Vuong H."/>
            <person name="Weaver B."/>
            <person name="Ciecko A."/>
            <person name="Tallon L."/>
            <person name="Jackson J."/>
            <person name="Pai G."/>
            <person name="Aken S.V."/>
            <person name="Utterback T."/>
            <person name="Reidmuller S."/>
            <person name="Feldblyum T."/>
            <person name="Hsiao J."/>
            <person name="Zismann V."/>
            <person name="Iobst S."/>
            <person name="de Vazeille A.R."/>
            <person name="Buell C.R."/>
            <person name="Ying K."/>
            <person name="Li Y."/>
            <person name="Lu T."/>
            <person name="Huang Y."/>
            <person name="Zhao Q."/>
            <person name="Feng Q."/>
            <person name="Zhang L."/>
            <person name="Zhu J."/>
            <person name="Weng Q."/>
            <person name="Mu J."/>
            <person name="Lu Y."/>
            <person name="Fan D."/>
            <person name="Liu Y."/>
            <person name="Guan J."/>
            <person name="Zhang Y."/>
            <person name="Yu S."/>
            <person name="Liu X."/>
            <person name="Zhang Y."/>
            <person name="Hong G."/>
            <person name="Han B."/>
            <person name="Choisne N."/>
            <person name="Demange N."/>
            <person name="Orjeda G."/>
            <person name="Samain S."/>
            <person name="Cattolico L."/>
            <person name="Pelletier E."/>
            <person name="Couloux A."/>
            <person name="Segurens B."/>
            <person name="Wincker P."/>
            <person name="D'Hont A."/>
            <person name="Scarpelli C."/>
            <person name="Weissenbach J."/>
            <person name="Salanoubat M."/>
            <person name="Quetier F."/>
            <person name="Yu Y."/>
            <person name="Kim H.R."/>
            <person name="Rambo T."/>
            <person name="Currie J."/>
            <person name="Collura K."/>
            <person name="Luo M."/>
            <person name="Yang T."/>
            <person name="Ammiraju J.S.S."/>
            <person name="Engler F."/>
            <person name="Soderlund C."/>
            <person name="Wing R.A."/>
            <person name="Palmer L.E."/>
            <person name="de la Bastide M."/>
            <person name="Spiegel L."/>
            <person name="Nascimento L."/>
            <person name="Zutavern T."/>
            <person name="O'Shaughnessy A."/>
            <person name="Dike S."/>
            <person name="Dedhia N."/>
            <person name="Preston R."/>
            <person name="Balija V."/>
            <person name="McCombie W.R."/>
            <person name="Chow T."/>
            <person name="Chen H."/>
            <person name="Chung M."/>
            <person name="Chen C."/>
            <person name="Shaw J."/>
            <person name="Wu H."/>
            <person name="Hsiao K."/>
            <person name="Chao Y."/>
            <person name="Chu M."/>
            <person name="Cheng C."/>
            <person name="Hour A."/>
            <person name="Lee P."/>
            <person name="Lin S."/>
            <person name="Lin Y."/>
            <person name="Liou J."/>
            <person name="Liu S."/>
            <person name="Hsing Y."/>
            <person name="Raghuvanshi S."/>
            <person name="Mohanty A."/>
            <person name="Bharti A.K."/>
            <person name="Gaur A."/>
            <person name="Gupta V."/>
            <person name="Kumar D."/>
            <person name="Ravi V."/>
            <person name="Vij S."/>
            <person name="Kapur A."/>
            <person name="Khurana P."/>
            <person name="Khurana P."/>
            <person name="Khurana J.P."/>
            <person name="Tyagi A.K."/>
            <person name="Gaikwad K."/>
            <person name="Singh A."/>
            <person name="Dalal V."/>
            <person name="Srivastava S."/>
            <person name="Dixit A."/>
            <person name="Pal A.K."/>
            <person name="Ghazi I.A."/>
            <person name="Yadav M."/>
            <person name="Pandit A."/>
            <person name="Bhargava A."/>
            <person name="Sureshbabu K."/>
            <person name="Batra K."/>
            <person name="Sharma T.R."/>
            <person name="Mohapatra T."/>
            <person name="Singh N.K."/>
            <person name="Messing J."/>
            <person name="Nelson A.B."/>
            <person name="Fuks G."/>
            <person name="Kavchok S."/>
            <person name="Keizer G."/>
            <person name="Linton E."/>
            <person name="Llaca V."/>
            <person name="Song R."/>
            <person name="Tanyolac B."/>
            <person name="Young S."/>
            <person name="Ho-Il K."/>
            <person name="Hahn J.H."/>
            <person name="Sangsakoo G."/>
            <person name="Vanavichit A."/>
            <person name="de Mattos Luiz.A.T."/>
            <person name="Zimmer P.D."/>
            <person name="Malone G."/>
            <person name="Dellagostin O."/>
            <person name="de Oliveira A.C."/>
            <person name="Bevan M."/>
            <person name="Bancroft I."/>
            <person name="Minx P."/>
            <person name="Cordum H."/>
            <person name="Wilson R."/>
            <person name="Cheng Z."/>
            <person name="Jin W."/>
            <person name="Jiang J."/>
            <person name="Leong S.A."/>
            <person name="Iwama H."/>
            <person name="Gojobori T."/>
            <person name="Itoh T."/>
            <person name="Niimura Y."/>
            <person name="Fujii Y."/>
            <person name="Habara T."/>
            <person name="Sakai H."/>
            <person name="Sato Y."/>
            <person name="Wilson G."/>
            <person name="Kumar K."/>
            <person name="McCouch S."/>
            <person name="Juretic N."/>
            <person name="Hoen D."/>
            <person name="Wright S."/>
            <person name="Bruskiewich R."/>
            <person name="Bureau T."/>
            <person name="Miyao A."/>
            <person name="Hirochika H."/>
            <person name="Nishikawa T."/>
            <person name="Kadowaki K."/>
            <person name="Sugiura M."/>
            <person name="Burr B."/>
            <person name="Sasaki T."/>
        </authorList>
    </citation>
    <scope>NUCLEOTIDE SEQUENCE [LARGE SCALE GENOMIC DNA]</scope>
    <source>
        <strain evidence="5">cv. Nipponbare</strain>
    </source>
</reference>